<dbReference type="AlphaFoldDB" id="A0A9D5HF53"/>
<evidence type="ECO:0000313" key="1">
    <source>
        <dbReference type="EMBL" id="KAJ0973968.1"/>
    </source>
</evidence>
<dbReference type="PANTHER" id="PTHR31267:SF2">
    <property type="entry name" value="EXPRESSED PROTEIN"/>
    <property type="match status" value="1"/>
</dbReference>
<reference evidence="1" key="2">
    <citation type="journal article" date="2022" name="Hortic Res">
        <title>The genome of Dioscorea zingiberensis sheds light on the biosynthesis, origin and evolution of the medicinally important diosgenin saponins.</title>
        <authorList>
            <person name="Li Y."/>
            <person name="Tan C."/>
            <person name="Li Z."/>
            <person name="Guo J."/>
            <person name="Li S."/>
            <person name="Chen X."/>
            <person name="Wang C."/>
            <person name="Dai X."/>
            <person name="Yang H."/>
            <person name="Song W."/>
            <person name="Hou L."/>
            <person name="Xu J."/>
            <person name="Tong Z."/>
            <person name="Xu A."/>
            <person name="Yuan X."/>
            <person name="Wang W."/>
            <person name="Yang Q."/>
            <person name="Chen L."/>
            <person name="Sun Z."/>
            <person name="Wang K."/>
            <person name="Pan B."/>
            <person name="Chen J."/>
            <person name="Bao Y."/>
            <person name="Liu F."/>
            <person name="Qi X."/>
            <person name="Gang D.R."/>
            <person name="Wen J."/>
            <person name="Li J."/>
        </authorList>
    </citation>
    <scope>NUCLEOTIDE SEQUENCE</scope>
    <source>
        <strain evidence="1">Dzin_1.0</strain>
    </source>
</reference>
<name>A0A9D5HF53_9LILI</name>
<dbReference type="PANTHER" id="PTHR31267">
    <property type="entry name" value="DENTIN SIALOPHOSPHOPROTEIN-LIKE PROTEIN"/>
    <property type="match status" value="1"/>
</dbReference>
<dbReference type="OrthoDB" id="1926238at2759"/>
<gene>
    <name evidence="1" type="ORF">J5N97_015933</name>
</gene>
<dbReference type="EMBL" id="JAGGNH010000004">
    <property type="protein sequence ID" value="KAJ0973968.1"/>
    <property type="molecule type" value="Genomic_DNA"/>
</dbReference>
<comment type="caution">
    <text evidence="1">The sequence shown here is derived from an EMBL/GenBank/DDBJ whole genome shotgun (WGS) entry which is preliminary data.</text>
</comment>
<sequence length="278" mass="31187">MENNMLKLRSDTGNLASLGQSTPVADANEAAPCYLDQNIVLRPKKRKCLMRLLPWHKEVSQGPQRRQDISTAELDWSQTSNRLIEKPQFEDEAEMMEDDSSIPRPRKRLILTSQLTQLLLPPAPAAILAAEANSSYESLTYFVARSALGDACSSISCSDGCSCGMESPRHPRKVGMIFFSEVEGFVERCSKLENALSRLEKRSSLLDLRVECQDLERFAIINPVRQVPWWGQSDGVESSSAFDSAQQDISRAIIDRSVHDRRSPRGCTLFLTLDLRVI</sequence>
<dbReference type="Proteomes" id="UP001085076">
    <property type="component" value="Miscellaneous, Linkage group lg04"/>
</dbReference>
<organism evidence="1 2">
    <name type="scientific">Dioscorea zingiberensis</name>
    <dbReference type="NCBI Taxonomy" id="325984"/>
    <lineage>
        <taxon>Eukaryota</taxon>
        <taxon>Viridiplantae</taxon>
        <taxon>Streptophyta</taxon>
        <taxon>Embryophyta</taxon>
        <taxon>Tracheophyta</taxon>
        <taxon>Spermatophyta</taxon>
        <taxon>Magnoliopsida</taxon>
        <taxon>Liliopsida</taxon>
        <taxon>Dioscoreales</taxon>
        <taxon>Dioscoreaceae</taxon>
        <taxon>Dioscorea</taxon>
    </lineage>
</organism>
<accession>A0A9D5HF53</accession>
<keyword evidence="2" id="KW-1185">Reference proteome</keyword>
<evidence type="ECO:0000313" key="2">
    <source>
        <dbReference type="Proteomes" id="UP001085076"/>
    </source>
</evidence>
<reference evidence="1" key="1">
    <citation type="submission" date="2021-03" db="EMBL/GenBank/DDBJ databases">
        <authorList>
            <person name="Li Z."/>
            <person name="Yang C."/>
        </authorList>
    </citation>
    <scope>NUCLEOTIDE SEQUENCE</scope>
    <source>
        <strain evidence="1">Dzin_1.0</strain>
        <tissue evidence="1">Leaf</tissue>
    </source>
</reference>
<proteinExistence type="predicted"/>
<protein>
    <submittedName>
        <fullName evidence="1">Uncharacterized protein</fullName>
    </submittedName>
</protein>